<accession>A0A1S6GL47</accession>
<sequence>MSSAVARIAKLTFVTSMFRRSRGTAYCHRYFHSGRRGLVLRHHQAQERQLRQVLQDLRCPGGLRKDEGGRRVPVLLDHKISFLPTQHTPQSRSRDPVHWLQQKLENPSVLICFAAVKA</sequence>
<protein>
    <submittedName>
        <fullName evidence="1">Mitochondrial cytochrome c oxidase subunit 6c</fullName>
    </submittedName>
</protein>
<evidence type="ECO:0000313" key="1">
    <source>
        <dbReference type="EMBL" id="AQS22585.1"/>
    </source>
</evidence>
<dbReference type="AlphaFoldDB" id="A0A1S6GL47"/>
<name>A0A1S6GL47_9MAXI</name>
<organism evidence="1">
    <name type="scientific">Pseudodiaptomus poplesia</name>
    <dbReference type="NCBI Taxonomy" id="213370"/>
    <lineage>
        <taxon>Eukaryota</taxon>
        <taxon>Metazoa</taxon>
        <taxon>Ecdysozoa</taxon>
        <taxon>Arthropoda</taxon>
        <taxon>Crustacea</taxon>
        <taxon>Multicrustacea</taxon>
        <taxon>Hexanauplia</taxon>
        <taxon>Copepoda</taxon>
        <taxon>Calanoida</taxon>
        <taxon>Pseudodiaptomidae</taxon>
        <taxon>Pseudodiaptomus</taxon>
    </lineage>
</organism>
<proteinExistence type="evidence at transcript level"/>
<reference evidence="1" key="1">
    <citation type="journal article" date="2017" name="Aquat. Toxicol.">
        <title>Spliced leader-based analyses reveal the effects of polycyclic aromatic hydrocarbons on gene expression in the copepod Pseudodiaptomus poplesia.</title>
        <authorList>
            <person name="Zhuang Y."/>
            <person name="Yang F."/>
            <person name="Xu D."/>
            <person name="Chen H."/>
            <person name="Zhang H."/>
            <person name="Liu G."/>
        </authorList>
    </citation>
    <scope>NUCLEOTIDE SEQUENCE</scope>
</reference>
<dbReference type="EMBL" id="KY314151">
    <property type="protein sequence ID" value="AQS22585.1"/>
    <property type="molecule type" value="mRNA"/>
</dbReference>